<dbReference type="GO" id="GO:0006086">
    <property type="term" value="P:pyruvate decarboxylation to acetyl-CoA"/>
    <property type="evidence" value="ECO:0007669"/>
    <property type="project" value="InterPro"/>
</dbReference>
<evidence type="ECO:0000256" key="2">
    <source>
        <dbReference type="ARBA" id="ARBA00022823"/>
    </source>
</evidence>
<name>A0A3B0TSX2_9ZZZZ</name>
<gene>
    <name evidence="6" type="ORF">MNBD_ALPHA09-510</name>
</gene>
<feature type="compositionally biased region" description="Basic and acidic residues" evidence="3">
    <location>
        <begin position="109"/>
        <end position="126"/>
    </location>
</feature>
<comment type="similarity">
    <text evidence="1">Belongs to the 2-oxoacid dehydrogenase family.</text>
</comment>
<evidence type="ECO:0000256" key="1">
    <source>
        <dbReference type="ARBA" id="ARBA00007317"/>
    </source>
</evidence>
<dbReference type="InterPro" id="IPR000089">
    <property type="entry name" value="Biotin_lipoyl"/>
</dbReference>
<evidence type="ECO:0000256" key="3">
    <source>
        <dbReference type="SAM" id="MobiDB-lite"/>
    </source>
</evidence>
<dbReference type="PROSITE" id="PS00189">
    <property type="entry name" value="LIPOYL"/>
    <property type="match status" value="1"/>
</dbReference>
<feature type="domain" description="Lipoyl-binding" evidence="4">
    <location>
        <begin position="2"/>
        <end position="80"/>
    </location>
</feature>
<keyword evidence="2" id="KW-0450">Lipoyl</keyword>
<dbReference type="SUPFAM" id="SSF51230">
    <property type="entry name" value="Single hybrid motif"/>
    <property type="match status" value="1"/>
</dbReference>
<dbReference type="CDD" id="cd06849">
    <property type="entry name" value="lipoyl_domain"/>
    <property type="match status" value="1"/>
</dbReference>
<evidence type="ECO:0000313" key="6">
    <source>
        <dbReference type="EMBL" id="VAW17542.1"/>
    </source>
</evidence>
<dbReference type="PROSITE" id="PS50968">
    <property type="entry name" value="BIOTINYL_LIPOYL"/>
    <property type="match status" value="1"/>
</dbReference>
<dbReference type="InterPro" id="IPR004167">
    <property type="entry name" value="PSBD"/>
</dbReference>
<dbReference type="Gene3D" id="4.10.320.10">
    <property type="entry name" value="E3-binding domain"/>
    <property type="match status" value="1"/>
</dbReference>
<dbReference type="GO" id="GO:0045254">
    <property type="term" value="C:pyruvate dehydrogenase complex"/>
    <property type="evidence" value="ECO:0007669"/>
    <property type="project" value="InterPro"/>
</dbReference>
<dbReference type="InterPro" id="IPR001078">
    <property type="entry name" value="2-oxoacid_DH_actylTfrase"/>
</dbReference>
<dbReference type="EC" id="2.3.1.12" evidence="6"/>
<dbReference type="InterPro" id="IPR023213">
    <property type="entry name" value="CAT-like_dom_sf"/>
</dbReference>
<proteinExistence type="inferred from homology"/>
<dbReference type="Gene3D" id="3.30.559.10">
    <property type="entry name" value="Chloramphenicol acetyltransferase-like domain"/>
    <property type="match status" value="1"/>
</dbReference>
<dbReference type="InterPro" id="IPR045257">
    <property type="entry name" value="E2/Pdx1"/>
</dbReference>
<protein>
    <submittedName>
        <fullName evidence="6">Dihydrolipoamide acetyltransferase component of pyruvate dehydrogenase complex</fullName>
        <ecNumber evidence="6">2.3.1.12</ecNumber>
    </submittedName>
</protein>
<dbReference type="PROSITE" id="PS51826">
    <property type="entry name" value="PSBD"/>
    <property type="match status" value="1"/>
</dbReference>
<accession>A0A3B0TSX2</accession>
<keyword evidence="6" id="KW-0012">Acyltransferase</keyword>
<dbReference type="GO" id="GO:0004742">
    <property type="term" value="F:dihydrolipoyllysine-residue acetyltransferase activity"/>
    <property type="evidence" value="ECO:0007669"/>
    <property type="project" value="UniProtKB-EC"/>
</dbReference>
<dbReference type="PANTHER" id="PTHR23151:SF90">
    <property type="entry name" value="DIHYDROLIPOYLLYSINE-RESIDUE ACETYLTRANSFERASE COMPONENT OF PYRUVATE DEHYDROGENASE COMPLEX, MITOCHONDRIAL-RELATED"/>
    <property type="match status" value="1"/>
</dbReference>
<feature type="region of interest" description="Disordered" evidence="3">
    <location>
        <begin position="95"/>
        <end position="127"/>
    </location>
</feature>
<dbReference type="EMBL" id="UOEM01000105">
    <property type="protein sequence ID" value="VAW17542.1"/>
    <property type="molecule type" value="Genomic_DNA"/>
</dbReference>
<keyword evidence="6" id="KW-0670">Pyruvate</keyword>
<dbReference type="InterPro" id="IPR011053">
    <property type="entry name" value="Single_hybrid_motif"/>
</dbReference>
<dbReference type="InterPro" id="IPR003016">
    <property type="entry name" value="2-oxoA_DH_lipoyl-BS"/>
</dbReference>
<keyword evidence="6" id="KW-0808">Transferase</keyword>
<evidence type="ECO:0000259" key="5">
    <source>
        <dbReference type="PROSITE" id="PS51826"/>
    </source>
</evidence>
<dbReference type="InterPro" id="IPR036625">
    <property type="entry name" value="E3-bd_dom_sf"/>
</dbReference>
<organism evidence="6">
    <name type="scientific">hydrothermal vent metagenome</name>
    <dbReference type="NCBI Taxonomy" id="652676"/>
    <lineage>
        <taxon>unclassified sequences</taxon>
        <taxon>metagenomes</taxon>
        <taxon>ecological metagenomes</taxon>
    </lineage>
</organism>
<dbReference type="Pfam" id="PF00364">
    <property type="entry name" value="Biotin_lipoyl"/>
    <property type="match status" value="1"/>
</dbReference>
<dbReference type="Pfam" id="PF00198">
    <property type="entry name" value="2-oxoacid_dh"/>
    <property type="match status" value="1"/>
</dbReference>
<reference evidence="6" key="1">
    <citation type="submission" date="2018-06" db="EMBL/GenBank/DDBJ databases">
        <authorList>
            <person name="Zhirakovskaya E."/>
        </authorList>
    </citation>
    <scope>NUCLEOTIDE SEQUENCE</scope>
</reference>
<sequence length="413" mass="44078">MGVEVILPKVDMDMTTGRITKWFVDEGATVRAGDPLFEIETDKAAMEIEAPATGTLAHVTGAPDIDIAVGAPVAWIMAEGETPGDAPLREMPPVADEEVAEAPKPARPASDEAGVRREPQTGEKPRATPLARRVARKMGLDLSAIPGSGPRGRIVRADVERWTGRPKEADRPEGGDVELVPHSQMRLTIARRLTASVRTVPHFYLTTECRIDALQALQAELNASAPVTGHGDEQSPEWDISFNDIIIKALGVALNAVPEANITWTEEAMAHHANVDIGFAVAVDGGQVTPVVRRAQTKSLSAISGEMRKLASRARSGQLDPSEYCGGTTSVFNLGMYDVSRFSAIINPPQSTSLAVGRGERRPVFDDDGVSVVGRTMMTVTLAADHRAIDGALAARLLGAFKGLIEEPLLIVV</sequence>
<dbReference type="Pfam" id="PF02817">
    <property type="entry name" value="E3_binding"/>
    <property type="match status" value="1"/>
</dbReference>
<dbReference type="SUPFAM" id="SSF52777">
    <property type="entry name" value="CoA-dependent acyltransferases"/>
    <property type="match status" value="1"/>
</dbReference>
<dbReference type="SUPFAM" id="SSF47005">
    <property type="entry name" value="Peripheral subunit-binding domain of 2-oxo acid dehydrogenase complex"/>
    <property type="match status" value="1"/>
</dbReference>
<dbReference type="AlphaFoldDB" id="A0A3B0TSX2"/>
<dbReference type="PANTHER" id="PTHR23151">
    <property type="entry name" value="DIHYDROLIPOAMIDE ACETYL/SUCCINYL-TRANSFERASE-RELATED"/>
    <property type="match status" value="1"/>
</dbReference>
<dbReference type="Gene3D" id="2.40.50.100">
    <property type="match status" value="1"/>
</dbReference>
<feature type="domain" description="Peripheral subunit-binding (PSBD)" evidence="5">
    <location>
        <begin position="126"/>
        <end position="163"/>
    </location>
</feature>
<evidence type="ECO:0000259" key="4">
    <source>
        <dbReference type="PROSITE" id="PS50968"/>
    </source>
</evidence>